<protein>
    <submittedName>
        <fullName evidence="1">Uncharacterized protein</fullName>
    </submittedName>
</protein>
<dbReference type="AlphaFoldDB" id="A0A5K3FPR4"/>
<organism evidence="1">
    <name type="scientific">Mesocestoides corti</name>
    <name type="common">Flatworm</name>
    <dbReference type="NCBI Taxonomy" id="53468"/>
    <lineage>
        <taxon>Eukaryota</taxon>
        <taxon>Metazoa</taxon>
        <taxon>Spiralia</taxon>
        <taxon>Lophotrochozoa</taxon>
        <taxon>Platyhelminthes</taxon>
        <taxon>Cestoda</taxon>
        <taxon>Eucestoda</taxon>
        <taxon>Cyclophyllidea</taxon>
        <taxon>Mesocestoididae</taxon>
        <taxon>Mesocestoides</taxon>
    </lineage>
</organism>
<proteinExistence type="predicted"/>
<name>A0A5K3FPR4_MESCO</name>
<reference evidence="1" key="1">
    <citation type="submission" date="2019-11" db="UniProtKB">
        <authorList>
            <consortium name="WormBaseParasite"/>
        </authorList>
    </citation>
    <scope>IDENTIFICATION</scope>
</reference>
<sequence>MATHHNQVAHRLGLIVQPRIITSVIDNLIMFAPVFTRSAGCGGRAGASSGASSTSSSNASIEGGLVIVHFLWKPQFQLFHYDNADTPQPPTTPELSPNTLPSSFERDHLPAELGECRHQGRQRAFRVASTLNPLSTKHPLQPLHLRTFEASSSFVFNSSVNKAL</sequence>
<dbReference type="WBParaSite" id="MCU_010074-RA">
    <property type="protein sequence ID" value="MCU_010074-RA"/>
    <property type="gene ID" value="MCU_010074"/>
</dbReference>
<evidence type="ECO:0000313" key="1">
    <source>
        <dbReference type="WBParaSite" id="MCU_010074-RA"/>
    </source>
</evidence>
<accession>A0A5K3FPR4</accession>